<keyword evidence="2" id="KW-0812">Transmembrane</keyword>
<evidence type="ECO:0000313" key="3">
    <source>
        <dbReference type="EMBL" id="CAG8781470.1"/>
    </source>
</evidence>
<feature type="compositionally biased region" description="Polar residues" evidence="1">
    <location>
        <begin position="167"/>
        <end position="184"/>
    </location>
</feature>
<name>A0A9N9JJD9_9GLOM</name>
<keyword evidence="2" id="KW-1133">Transmembrane helix</keyword>
<gene>
    <name evidence="3" type="ORF">AMORRO_LOCUS17355</name>
</gene>
<dbReference type="Gene3D" id="2.120.10.80">
    <property type="entry name" value="Kelch-type beta propeller"/>
    <property type="match status" value="1"/>
</dbReference>
<feature type="non-terminal residue" evidence="3">
    <location>
        <position position="260"/>
    </location>
</feature>
<keyword evidence="2" id="KW-0472">Membrane</keyword>
<dbReference type="Proteomes" id="UP000789342">
    <property type="component" value="Unassembled WGS sequence"/>
</dbReference>
<feature type="transmembrane region" description="Helical" evidence="2">
    <location>
        <begin position="67"/>
        <end position="89"/>
    </location>
</feature>
<feature type="compositionally biased region" description="Basic residues" evidence="1">
    <location>
        <begin position="201"/>
        <end position="212"/>
    </location>
</feature>
<proteinExistence type="predicted"/>
<dbReference type="InterPro" id="IPR015915">
    <property type="entry name" value="Kelch-typ_b-propeller"/>
</dbReference>
<protein>
    <submittedName>
        <fullName evidence="3">14122_t:CDS:1</fullName>
    </submittedName>
</protein>
<sequence length="260" mass="28324">GLIPSPRGAHSAVMRSGIMIIWGGYSGTTLSDSEAHFYDSKANAWVDSKAASTVLASNNSTSNRPSLGIIIGIVIAGVIVIMCIIGFFIMRKCRSRKVLDDCEVQNDPYIRPGGQLSSNLDLPTNDEDKKTQTKNMSTFEPITIESIPPPPTPLNQLQSQGEKEPEQSNPGSMVSNDLQFSPNMPLSKKQTKHMSTESQRMKRTYTHTHKRTSSVSLSRADLESIRPPSFVYHKSSLSASSINSSTNRSSCAFDSIPSGN</sequence>
<evidence type="ECO:0000256" key="1">
    <source>
        <dbReference type="SAM" id="MobiDB-lite"/>
    </source>
</evidence>
<evidence type="ECO:0000256" key="2">
    <source>
        <dbReference type="SAM" id="Phobius"/>
    </source>
</evidence>
<dbReference type="SUPFAM" id="SSF117281">
    <property type="entry name" value="Kelch motif"/>
    <property type="match status" value="1"/>
</dbReference>
<keyword evidence="4" id="KW-1185">Reference proteome</keyword>
<evidence type="ECO:0000313" key="4">
    <source>
        <dbReference type="Proteomes" id="UP000789342"/>
    </source>
</evidence>
<organism evidence="3 4">
    <name type="scientific">Acaulospora morrowiae</name>
    <dbReference type="NCBI Taxonomy" id="94023"/>
    <lineage>
        <taxon>Eukaryota</taxon>
        <taxon>Fungi</taxon>
        <taxon>Fungi incertae sedis</taxon>
        <taxon>Mucoromycota</taxon>
        <taxon>Glomeromycotina</taxon>
        <taxon>Glomeromycetes</taxon>
        <taxon>Diversisporales</taxon>
        <taxon>Acaulosporaceae</taxon>
        <taxon>Acaulospora</taxon>
    </lineage>
</organism>
<dbReference type="EMBL" id="CAJVPV010053090">
    <property type="protein sequence ID" value="CAG8781470.1"/>
    <property type="molecule type" value="Genomic_DNA"/>
</dbReference>
<feature type="region of interest" description="Disordered" evidence="1">
    <location>
        <begin position="110"/>
        <end position="260"/>
    </location>
</feature>
<feature type="non-terminal residue" evidence="3">
    <location>
        <position position="1"/>
    </location>
</feature>
<feature type="compositionally biased region" description="Low complexity" evidence="1">
    <location>
        <begin position="235"/>
        <end position="250"/>
    </location>
</feature>
<reference evidence="3" key="1">
    <citation type="submission" date="2021-06" db="EMBL/GenBank/DDBJ databases">
        <authorList>
            <person name="Kallberg Y."/>
            <person name="Tangrot J."/>
            <person name="Rosling A."/>
        </authorList>
    </citation>
    <scope>NUCLEOTIDE SEQUENCE</scope>
    <source>
        <strain evidence="3">CL551</strain>
    </source>
</reference>
<accession>A0A9N9JJD9</accession>
<dbReference type="AlphaFoldDB" id="A0A9N9JJD9"/>
<comment type="caution">
    <text evidence="3">The sequence shown here is derived from an EMBL/GenBank/DDBJ whole genome shotgun (WGS) entry which is preliminary data.</text>
</comment>